<keyword evidence="2" id="KW-1133">Transmembrane helix</keyword>
<gene>
    <name evidence="3" type="ORF">PSHT_14221</name>
</gene>
<evidence type="ECO:0000256" key="2">
    <source>
        <dbReference type="SAM" id="Phobius"/>
    </source>
</evidence>
<dbReference type="AlphaFoldDB" id="A0A2S4ULB3"/>
<sequence>MLRYASPAHSISSSSAMTLITSPSTVKLTLLLHITYADSRILSIAILPLIEIDLNDETGIPRDDYDQVVLSTSPSFPTNGTHRHQSKRPVLRLRQLPGTVQTVTATVTLTVTNTVFPTSSPVSTVLPSTSTAALPLATNPQSQVSEIPTPPEFVTATDQALAPSTQPPASSVSTNALPSSSPLPSPITSDPSLPTSTTIASVPTTTPSPLGSLSPISTSTFSASSLASSLPITGTNSSGEANNGDPGNEDTKGLNRLLVPFIVISVICSLGLVVGFLFYLSPYLREARLRQQARSGSIFEDYSHSARTFEPNPTGTLNYHRSLSRKRNHRAQLLQPTTAALSNKIPRPKTKSLDTAALWLPQTSAGAGLTRPS</sequence>
<accession>A0A2S4ULB3</accession>
<dbReference type="EMBL" id="PKSM01000310">
    <property type="protein sequence ID" value="POV98098.1"/>
    <property type="molecule type" value="Genomic_DNA"/>
</dbReference>
<dbReference type="OrthoDB" id="2507037at2759"/>
<name>A0A2S4ULB3_9BASI</name>
<protein>
    <submittedName>
        <fullName evidence="3">Uncharacterized protein</fullName>
    </submittedName>
</protein>
<reference evidence="4" key="3">
    <citation type="journal article" date="2018" name="Mol. Plant Microbe Interact.">
        <title>Genome sequence resources for the wheat stripe rust pathogen (Puccinia striiformis f. sp. tritici) and the barley stripe rust pathogen (Puccinia striiformis f. sp. hordei).</title>
        <authorList>
            <person name="Xia C."/>
            <person name="Wang M."/>
            <person name="Yin C."/>
            <person name="Cornejo O.E."/>
            <person name="Hulbert S.H."/>
            <person name="Chen X."/>
        </authorList>
    </citation>
    <scope>NUCLEOTIDE SEQUENCE [LARGE SCALE GENOMIC DNA]</scope>
    <source>
        <strain evidence="4">93TX-2</strain>
    </source>
</reference>
<feature type="compositionally biased region" description="Low complexity" evidence="1">
    <location>
        <begin position="173"/>
        <end position="213"/>
    </location>
</feature>
<keyword evidence="2" id="KW-0472">Membrane</keyword>
<evidence type="ECO:0000313" key="3">
    <source>
        <dbReference type="EMBL" id="POV98098.1"/>
    </source>
</evidence>
<evidence type="ECO:0000256" key="1">
    <source>
        <dbReference type="SAM" id="MobiDB-lite"/>
    </source>
</evidence>
<feature type="transmembrane region" description="Helical" evidence="2">
    <location>
        <begin position="257"/>
        <end position="280"/>
    </location>
</feature>
<dbReference type="VEuPathDB" id="FungiDB:PSHT_14221"/>
<feature type="compositionally biased region" description="Polar residues" evidence="1">
    <location>
        <begin position="159"/>
        <end position="172"/>
    </location>
</feature>
<keyword evidence="2" id="KW-0812">Transmembrane</keyword>
<proteinExistence type="predicted"/>
<comment type="caution">
    <text evidence="3">The sequence shown here is derived from an EMBL/GenBank/DDBJ whole genome shotgun (WGS) entry which is preliminary data.</text>
</comment>
<reference evidence="4" key="2">
    <citation type="journal article" date="2018" name="BMC Genomics">
        <title>Genomic insights into host adaptation between the wheat stripe rust pathogen (Puccinia striiformis f. sp. tritici) and the barley stripe rust pathogen (Puccinia striiformis f. sp. hordei).</title>
        <authorList>
            <person name="Xia C."/>
            <person name="Wang M."/>
            <person name="Yin C."/>
            <person name="Cornejo O.E."/>
            <person name="Hulbert S.H."/>
            <person name="Chen X."/>
        </authorList>
    </citation>
    <scope>NUCLEOTIDE SEQUENCE [LARGE SCALE GENOMIC DNA]</scope>
    <source>
        <strain evidence="4">93TX-2</strain>
    </source>
</reference>
<reference evidence="3 4" key="1">
    <citation type="submission" date="2017-12" db="EMBL/GenBank/DDBJ databases">
        <title>Gene loss provides genomic basis for host adaptation in cereal stripe rust fungi.</title>
        <authorList>
            <person name="Xia C."/>
        </authorList>
    </citation>
    <scope>NUCLEOTIDE SEQUENCE [LARGE SCALE GENOMIC DNA]</scope>
    <source>
        <strain evidence="3 4">93TX-2</strain>
    </source>
</reference>
<evidence type="ECO:0000313" key="4">
    <source>
        <dbReference type="Proteomes" id="UP000238274"/>
    </source>
</evidence>
<organism evidence="3 4">
    <name type="scientific">Puccinia striiformis</name>
    <dbReference type="NCBI Taxonomy" id="27350"/>
    <lineage>
        <taxon>Eukaryota</taxon>
        <taxon>Fungi</taxon>
        <taxon>Dikarya</taxon>
        <taxon>Basidiomycota</taxon>
        <taxon>Pucciniomycotina</taxon>
        <taxon>Pucciniomycetes</taxon>
        <taxon>Pucciniales</taxon>
        <taxon>Pucciniaceae</taxon>
        <taxon>Puccinia</taxon>
    </lineage>
</organism>
<keyword evidence="4" id="KW-1185">Reference proteome</keyword>
<feature type="region of interest" description="Disordered" evidence="1">
    <location>
        <begin position="159"/>
        <end position="213"/>
    </location>
</feature>
<dbReference type="Proteomes" id="UP000238274">
    <property type="component" value="Unassembled WGS sequence"/>
</dbReference>
<dbReference type="VEuPathDB" id="FungiDB:PSTT_00368"/>